<protein>
    <submittedName>
        <fullName evidence="3">Topoisomerase</fullName>
    </submittedName>
</protein>
<dbReference type="GO" id="GO:0006265">
    <property type="term" value="P:DNA topological change"/>
    <property type="evidence" value="ECO:0007669"/>
    <property type="project" value="InterPro"/>
</dbReference>
<keyword evidence="4" id="KW-1185">Reference proteome</keyword>
<dbReference type="STRING" id="871968.DESME_08010"/>
<evidence type="ECO:0000313" key="3">
    <source>
        <dbReference type="EMBL" id="AHF07016.1"/>
    </source>
</evidence>
<dbReference type="AlphaFoldDB" id="W0ED56"/>
<dbReference type="SUPFAM" id="SSF57783">
    <property type="entry name" value="Zinc beta-ribbon"/>
    <property type="match status" value="1"/>
</dbReference>
<accession>W0ED56</accession>
<dbReference type="Pfam" id="PF10881">
    <property type="entry name" value="DUF2726"/>
    <property type="match status" value="1"/>
</dbReference>
<gene>
    <name evidence="3" type="ORF">DESME_08010</name>
</gene>
<keyword evidence="3" id="KW-0413">Isomerase</keyword>
<dbReference type="GO" id="GO:0003916">
    <property type="term" value="F:DNA topoisomerase activity"/>
    <property type="evidence" value="ECO:0007669"/>
    <property type="project" value="InterPro"/>
</dbReference>
<proteinExistence type="predicted"/>
<dbReference type="Pfam" id="PF01396">
    <property type="entry name" value="Zn_ribbon_Top1"/>
    <property type="match status" value="1"/>
</dbReference>
<dbReference type="InterPro" id="IPR024402">
    <property type="entry name" value="DUF2726"/>
</dbReference>
<organism evidence="3 4">
    <name type="scientific">Desulfitobacterium metallireducens DSM 15288</name>
    <dbReference type="NCBI Taxonomy" id="871968"/>
    <lineage>
        <taxon>Bacteria</taxon>
        <taxon>Bacillati</taxon>
        <taxon>Bacillota</taxon>
        <taxon>Clostridia</taxon>
        <taxon>Eubacteriales</taxon>
        <taxon>Desulfitobacteriaceae</taxon>
        <taxon>Desulfitobacterium</taxon>
    </lineage>
</organism>
<dbReference type="Gene3D" id="3.30.65.10">
    <property type="entry name" value="Bacterial Topoisomerase I, domain 1"/>
    <property type="match status" value="1"/>
</dbReference>
<evidence type="ECO:0000259" key="1">
    <source>
        <dbReference type="Pfam" id="PF01396"/>
    </source>
</evidence>
<dbReference type="EMBL" id="CP007032">
    <property type="protein sequence ID" value="AHF07016.1"/>
    <property type="molecule type" value="Genomic_DNA"/>
</dbReference>
<dbReference type="InterPro" id="IPR013498">
    <property type="entry name" value="Topo_IA_Znf"/>
</dbReference>
<dbReference type="HOGENOM" id="CLU_082936_0_1_9"/>
<feature type="domain" description="DNA topoisomerase type IA zn finger" evidence="1">
    <location>
        <begin position="127"/>
        <end position="166"/>
    </location>
</feature>
<dbReference type="KEGG" id="dmt:DESME_08010"/>
<evidence type="ECO:0000259" key="2">
    <source>
        <dbReference type="Pfam" id="PF10881"/>
    </source>
</evidence>
<reference evidence="3 4" key="1">
    <citation type="submission" date="2013-12" db="EMBL/GenBank/DDBJ databases">
        <authorList>
            <consortium name="DOE Joint Genome Institute"/>
            <person name="Smidt H."/>
            <person name="Huntemann M."/>
            <person name="Han J."/>
            <person name="Chen A."/>
            <person name="Kyrpides N."/>
            <person name="Mavromatis K."/>
            <person name="Markowitz V."/>
            <person name="Palaniappan K."/>
            <person name="Ivanova N."/>
            <person name="Schaumberg A."/>
            <person name="Pati A."/>
            <person name="Liolios K."/>
            <person name="Nordberg H.P."/>
            <person name="Cantor M.N."/>
            <person name="Hua S.X."/>
            <person name="Woyke T."/>
        </authorList>
    </citation>
    <scope>NUCLEOTIDE SEQUENCE [LARGE SCALE GENOMIC DNA]</scope>
    <source>
        <strain evidence="4">DSM 15288</strain>
    </source>
</reference>
<name>W0ED56_9FIRM</name>
<dbReference type="GO" id="GO:0005694">
    <property type="term" value="C:chromosome"/>
    <property type="evidence" value="ECO:0007669"/>
    <property type="project" value="InterPro"/>
</dbReference>
<dbReference type="eggNOG" id="COG0551">
    <property type="taxonomic scope" value="Bacteria"/>
</dbReference>
<dbReference type="GO" id="GO:0003677">
    <property type="term" value="F:DNA binding"/>
    <property type="evidence" value="ECO:0007669"/>
    <property type="project" value="InterPro"/>
</dbReference>
<sequence length="168" mass="18935">MRQCVGNKAVICPKVGLKDIFFIDKGVGKDYMKYFGKIAQKHVDFLLCDPDSMEPLCGIELDDISHTNKKAYKRDIFVEKVYNDANLELIRISSKSGYTLSEVETALTGVFDKSKKIFTIQNNTEIVLCPKCSMPMVIRKASKGQNAGKEFYGCPNFPKCKEIINIDC</sequence>
<evidence type="ECO:0000313" key="4">
    <source>
        <dbReference type="Proteomes" id="UP000010847"/>
    </source>
</evidence>
<dbReference type="Proteomes" id="UP000010847">
    <property type="component" value="Chromosome"/>
</dbReference>
<feature type="domain" description="DUF2726" evidence="2">
    <location>
        <begin position="2"/>
        <end position="107"/>
    </location>
</feature>